<dbReference type="OrthoDB" id="2669721at2759"/>
<sequence>MKANEAIAFKKYLQDFHSLALEEGWTPKITRWARLRLPNGQVARSQWKEALKPVNKIRTARNVKVCYNSAALFSLGEVRYYFQCRIKGFLSTLALVSVYSSPLPDLLTRSHGTFISCKYLEDLNLVVVDITCIKAVVAMIPCSPPGMVKDDGYYFLVERPGLDIANLGDIHEAFSTEQ</sequence>
<reference evidence="2" key="1">
    <citation type="submission" date="2014-04" db="EMBL/GenBank/DDBJ databases">
        <title>Evolutionary Origins and Diversification of the Mycorrhizal Mutualists.</title>
        <authorList>
            <consortium name="DOE Joint Genome Institute"/>
            <consortium name="Mycorrhizal Genomics Consortium"/>
            <person name="Kohler A."/>
            <person name="Kuo A."/>
            <person name="Nagy L.G."/>
            <person name="Floudas D."/>
            <person name="Copeland A."/>
            <person name="Barry K.W."/>
            <person name="Cichocki N."/>
            <person name="Veneault-Fourrey C."/>
            <person name="LaButti K."/>
            <person name="Lindquist E.A."/>
            <person name="Lipzen A."/>
            <person name="Lundell T."/>
            <person name="Morin E."/>
            <person name="Murat C."/>
            <person name="Riley R."/>
            <person name="Ohm R."/>
            <person name="Sun H."/>
            <person name="Tunlid A."/>
            <person name="Henrissat B."/>
            <person name="Grigoriev I.V."/>
            <person name="Hibbett D.S."/>
            <person name="Martin F."/>
        </authorList>
    </citation>
    <scope>NUCLEOTIDE SEQUENCE [LARGE SCALE GENOMIC DNA]</scope>
    <source>
        <strain evidence="2">FD-334 SS-4</strain>
    </source>
</reference>
<keyword evidence="2" id="KW-1185">Reference proteome</keyword>
<accession>A0A0D2PQW7</accession>
<proteinExistence type="predicted"/>
<evidence type="ECO:0000313" key="2">
    <source>
        <dbReference type="Proteomes" id="UP000054270"/>
    </source>
</evidence>
<dbReference type="AlphaFoldDB" id="A0A0D2PQW7"/>
<organism evidence="1 2">
    <name type="scientific">Hypholoma sublateritium (strain FD-334 SS-4)</name>
    <dbReference type="NCBI Taxonomy" id="945553"/>
    <lineage>
        <taxon>Eukaryota</taxon>
        <taxon>Fungi</taxon>
        <taxon>Dikarya</taxon>
        <taxon>Basidiomycota</taxon>
        <taxon>Agaricomycotina</taxon>
        <taxon>Agaricomycetes</taxon>
        <taxon>Agaricomycetidae</taxon>
        <taxon>Agaricales</taxon>
        <taxon>Agaricineae</taxon>
        <taxon>Strophariaceae</taxon>
        <taxon>Hypholoma</taxon>
    </lineage>
</organism>
<name>A0A0D2PQW7_HYPSF</name>
<dbReference type="STRING" id="945553.A0A0D2PQW7"/>
<gene>
    <name evidence="1" type="ORF">HYPSUDRAFT_139395</name>
</gene>
<protein>
    <submittedName>
        <fullName evidence="1">Uncharacterized protein</fullName>
    </submittedName>
</protein>
<dbReference type="Proteomes" id="UP000054270">
    <property type="component" value="Unassembled WGS sequence"/>
</dbReference>
<dbReference type="OMA" id="WRENIAC"/>
<evidence type="ECO:0000313" key="1">
    <source>
        <dbReference type="EMBL" id="KJA22230.1"/>
    </source>
</evidence>
<dbReference type="EMBL" id="KN817551">
    <property type="protein sequence ID" value="KJA22230.1"/>
    <property type="molecule type" value="Genomic_DNA"/>
</dbReference>